<organism evidence="1 2">
    <name type="scientific">Actinophytocola gossypii</name>
    <dbReference type="NCBI Taxonomy" id="2812003"/>
    <lineage>
        <taxon>Bacteria</taxon>
        <taxon>Bacillati</taxon>
        <taxon>Actinomycetota</taxon>
        <taxon>Actinomycetes</taxon>
        <taxon>Pseudonocardiales</taxon>
        <taxon>Pseudonocardiaceae</taxon>
    </lineage>
</organism>
<comment type="caution">
    <text evidence="1">The sequence shown here is derived from an EMBL/GenBank/DDBJ whole genome shotgun (WGS) entry which is preliminary data.</text>
</comment>
<evidence type="ECO:0008006" key="3">
    <source>
        <dbReference type="Google" id="ProtNLM"/>
    </source>
</evidence>
<protein>
    <recommendedName>
        <fullName evidence="3">DUF222 domain-containing protein</fullName>
    </recommendedName>
</protein>
<proteinExistence type="predicted"/>
<evidence type="ECO:0000313" key="1">
    <source>
        <dbReference type="EMBL" id="MCT2588254.1"/>
    </source>
</evidence>
<name>A0ABT2JK33_9PSEU</name>
<dbReference type="Proteomes" id="UP001156441">
    <property type="component" value="Unassembled WGS sequence"/>
</dbReference>
<dbReference type="RefSeq" id="WP_260196217.1">
    <property type="nucleotide sequence ID" value="NZ_JAFFZE010000036.1"/>
</dbReference>
<accession>A0ABT2JK33</accession>
<dbReference type="EMBL" id="JAFFZE010000036">
    <property type="protein sequence ID" value="MCT2588254.1"/>
    <property type="molecule type" value="Genomic_DNA"/>
</dbReference>
<reference evidence="1 2" key="1">
    <citation type="submission" date="2021-02" db="EMBL/GenBank/DDBJ databases">
        <title>Actinophytocola xerophila sp. nov., isolated from soil of cotton cropping field.</title>
        <authorList>
            <person name="Huang R."/>
            <person name="Chen X."/>
            <person name="Ge X."/>
            <person name="Liu W."/>
        </authorList>
    </citation>
    <scope>NUCLEOTIDE SEQUENCE [LARGE SCALE GENOMIC DNA]</scope>
    <source>
        <strain evidence="1 2">S1-96</strain>
    </source>
</reference>
<gene>
    <name evidence="1" type="ORF">JT362_34605</name>
</gene>
<evidence type="ECO:0000313" key="2">
    <source>
        <dbReference type="Proteomes" id="UP001156441"/>
    </source>
</evidence>
<keyword evidence="2" id="KW-1185">Reference proteome</keyword>
<sequence length="115" mass="12228">MPTSHDPLADHPLLEAMLPVAVLTALDEVSHFTDTERQRLAADASTTIASHGDDLMFGGKHCRPAFTALARALAVLAHQPGGVTFAGLHWCVGSRHHGTREQAPCAAELAREATQ</sequence>